<dbReference type="STRING" id="1513793.SAMN06296036_101278"/>
<dbReference type="PROSITE" id="PS51257">
    <property type="entry name" value="PROKAR_LIPOPROTEIN"/>
    <property type="match status" value="1"/>
</dbReference>
<reference evidence="2" key="1">
    <citation type="submission" date="2017-04" db="EMBL/GenBank/DDBJ databases">
        <authorList>
            <person name="Varghese N."/>
            <person name="Submissions S."/>
        </authorList>
    </citation>
    <scope>NUCLEOTIDE SEQUENCE [LARGE SCALE GENOMIC DNA]</scope>
    <source>
        <strain evidence="2">RKEM611</strain>
    </source>
</reference>
<dbReference type="Proteomes" id="UP000192907">
    <property type="component" value="Unassembled WGS sequence"/>
</dbReference>
<dbReference type="OrthoDB" id="10016920at2"/>
<evidence type="ECO:0000313" key="1">
    <source>
        <dbReference type="EMBL" id="SME89601.1"/>
    </source>
</evidence>
<dbReference type="RefSeq" id="WP_132314599.1">
    <property type="nucleotide sequence ID" value="NZ_FWZT01000001.1"/>
</dbReference>
<name>A0A1Y6B4F9_9BACT</name>
<sequence>MKCNLLILISLLTTSCQMVNRAGLKSEWVVLQEAKSVDCEDWPQKRSEIEILNLALAQVKEQKGFVVTARDRSGRRSHSFKPFSGGDVATESGVIDLNWGGRGRYLGTVRAGGRRLFAIELSSSQGMKHIELRDPEKNVVIHKSQSLGINFYGQEVYPSAKGFWLVSKELKEDSSRDDSPSYIFEFLIDEKKEMMSYQRLSSLKIEGDVKSAPVGDGELFLMWKKDRIGGNGKSFPKFRFAVLGSSKAKPSVYELGEEVKDRVESWTMAKHREGVLLVYVVGDTLIWENASMEIRFLDQKGDQLWAKSFVIENEHIGDPVLLPTTTFSYLLTPKWLDGESTLTVQKISATDINDLGNHGVYQEGTYLVMGVMGDADDEPFVIKQYPSGFTKKFSICEIDL</sequence>
<dbReference type="EMBL" id="FWZT01000001">
    <property type="protein sequence ID" value="SME89601.1"/>
    <property type="molecule type" value="Genomic_DNA"/>
</dbReference>
<dbReference type="AlphaFoldDB" id="A0A1Y6B4F9"/>
<keyword evidence="2" id="KW-1185">Reference proteome</keyword>
<evidence type="ECO:0000313" key="2">
    <source>
        <dbReference type="Proteomes" id="UP000192907"/>
    </source>
</evidence>
<organism evidence="1 2">
    <name type="scientific">Pseudobacteriovorax antillogorgiicola</name>
    <dbReference type="NCBI Taxonomy" id="1513793"/>
    <lineage>
        <taxon>Bacteria</taxon>
        <taxon>Pseudomonadati</taxon>
        <taxon>Bdellovibrionota</taxon>
        <taxon>Oligoflexia</taxon>
        <taxon>Oligoflexales</taxon>
        <taxon>Pseudobacteriovoracaceae</taxon>
        <taxon>Pseudobacteriovorax</taxon>
    </lineage>
</organism>
<gene>
    <name evidence="1" type="ORF">SAMN06296036_101278</name>
</gene>
<evidence type="ECO:0008006" key="3">
    <source>
        <dbReference type="Google" id="ProtNLM"/>
    </source>
</evidence>
<proteinExistence type="predicted"/>
<accession>A0A1Y6B4F9</accession>
<protein>
    <recommendedName>
        <fullName evidence="3">Lipoprotein</fullName>
    </recommendedName>
</protein>